<dbReference type="Proteomes" id="UP000024635">
    <property type="component" value="Unassembled WGS sequence"/>
</dbReference>
<feature type="region of interest" description="Disordered" evidence="1">
    <location>
        <begin position="1"/>
        <end position="21"/>
    </location>
</feature>
<sequence>MFDNFVDEGSRKNRQTHSQPNEVLFNSREEQGIASLKNSGEVTFSEIQEAEGSNVLKFGVQRVNYQNHRNF</sequence>
<reference evidence="3" key="1">
    <citation type="journal article" date="2015" name="Nat. Genet.">
        <title>The genome and transcriptome of the zoonotic hookworm Ancylostoma ceylanicum identify infection-specific gene families.</title>
        <authorList>
            <person name="Schwarz E.M."/>
            <person name="Hu Y."/>
            <person name="Antoshechkin I."/>
            <person name="Miller M.M."/>
            <person name="Sternberg P.W."/>
            <person name="Aroian R.V."/>
        </authorList>
    </citation>
    <scope>NUCLEOTIDE SEQUENCE</scope>
    <source>
        <strain evidence="3">HY135</strain>
    </source>
</reference>
<comment type="caution">
    <text evidence="2">The sequence shown here is derived from an EMBL/GenBank/DDBJ whole genome shotgun (WGS) entry which is preliminary data.</text>
</comment>
<dbReference type="EMBL" id="JARK01001373">
    <property type="protein sequence ID" value="EYC15386.1"/>
    <property type="molecule type" value="Genomic_DNA"/>
</dbReference>
<name>A0A016UKE4_9BILA</name>
<keyword evidence="3" id="KW-1185">Reference proteome</keyword>
<evidence type="ECO:0000313" key="3">
    <source>
        <dbReference type="Proteomes" id="UP000024635"/>
    </source>
</evidence>
<evidence type="ECO:0000256" key="1">
    <source>
        <dbReference type="SAM" id="MobiDB-lite"/>
    </source>
</evidence>
<evidence type="ECO:0000313" key="2">
    <source>
        <dbReference type="EMBL" id="EYC15386.1"/>
    </source>
</evidence>
<protein>
    <submittedName>
        <fullName evidence="2">Uncharacterized protein</fullName>
    </submittedName>
</protein>
<gene>
    <name evidence="2" type="primary">Acey_s0037.g3492</name>
    <name evidence="2" type="ORF">Y032_0037g3492</name>
</gene>
<organism evidence="2 3">
    <name type="scientific">Ancylostoma ceylanicum</name>
    <dbReference type="NCBI Taxonomy" id="53326"/>
    <lineage>
        <taxon>Eukaryota</taxon>
        <taxon>Metazoa</taxon>
        <taxon>Ecdysozoa</taxon>
        <taxon>Nematoda</taxon>
        <taxon>Chromadorea</taxon>
        <taxon>Rhabditida</taxon>
        <taxon>Rhabditina</taxon>
        <taxon>Rhabditomorpha</taxon>
        <taxon>Strongyloidea</taxon>
        <taxon>Ancylostomatidae</taxon>
        <taxon>Ancylostomatinae</taxon>
        <taxon>Ancylostoma</taxon>
    </lineage>
</organism>
<dbReference type="AlphaFoldDB" id="A0A016UKE4"/>
<accession>A0A016UKE4</accession>
<proteinExistence type="predicted"/>